<sequence>MAQVLNLNNEVVKMRKDVKKARALIIRKLTRHITKLKSKKGNAEEVEKNQRRAGRLLEEIHAMKSLKPDQVTKAALQRNIIFEKVCKNPNSTSSERATARIASHPQISKKIIDIEAAIKAFKEEREIQSEGKDTQEVPKLEDTVQNTQSVQEKDHSEDLELTLSRDTAESINQITKTEHVHSLESNKDTDKTDALPETVIMQENANIKTSVGDTSNAISQRKSPHKKNKTQPKPQNEASGTIIQDKHESQGEESELEESDEEDKEYFDDSTEERFYKQSSMSEDSGGDDDDFFIGKVKQTKKKKSDTGLRQEKGKTEARKSEKGDTEESRHMSNQNKLQSVFCNSLSGSKVSKPLEQKRKSQGKPQVNKGSAVLNRPQFKKQLPRAAASRQFTSKVPHVQQSLHPSWEASRRRKEQQAQITAFQGKRIKFDDDDD</sequence>
<dbReference type="InterPro" id="IPR015158">
    <property type="entry name" value="Bud22_dom"/>
</dbReference>
<organism evidence="8 9">
    <name type="scientific">Huso huso</name>
    <name type="common">Beluga</name>
    <name type="synonym">Acipenser huso</name>
    <dbReference type="NCBI Taxonomy" id="61971"/>
    <lineage>
        <taxon>Eukaryota</taxon>
        <taxon>Metazoa</taxon>
        <taxon>Chordata</taxon>
        <taxon>Craniata</taxon>
        <taxon>Vertebrata</taxon>
        <taxon>Euteleostomi</taxon>
        <taxon>Actinopterygii</taxon>
        <taxon>Chondrostei</taxon>
        <taxon>Acipenseriformes</taxon>
        <taxon>Acipenseridae</taxon>
        <taxon>Huso</taxon>
    </lineage>
</organism>
<evidence type="ECO:0000256" key="1">
    <source>
        <dbReference type="ARBA" id="ARBA00013459"/>
    </source>
</evidence>
<feature type="compositionally biased region" description="Polar residues" evidence="6">
    <location>
        <begin position="390"/>
        <end position="404"/>
    </location>
</feature>
<evidence type="ECO:0000256" key="5">
    <source>
        <dbReference type="SAM" id="Coils"/>
    </source>
</evidence>
<dbReference type="EMBL" id="JAHFZB010000002">
    <property type="protein sequence ID" value="KAK6492754.1"/>
    <property type="molecule type" value="Genomic_DNA"/>
</dbReference>
<evidence type="ECO:0000259" key="7">
    <source>
        <dbReference type="Pfam" id="PF09073"/>
    </source>
</evidence>
<reference evidence="8 9" key="1">
    <citation type="submission" date="2021-05" db="EMBL/GenBank/DDBJ databases">
        <authorList>
            <person name="Zahm M."/>
            <person name="Klopp C."/>
            <person name="Cabau C."/>
            <person name="Kuhl H."/>
            <person name="Suciu R."/>
            <person name="Ciorpac M."/>
            <person name="Holostenco D."/>
            <person name="Gessner J."/>
            <person name="Wuertz S."/>
            <person name="Hohne C."/>
            <person name="Stock M."/>
            <person name="Gislard M."/>
            <person name="Lluch J."/>
            <person name="Milhes M."/>
            <person name="Lampietro C."/>
            <person name="Lopez Roques C."/>
            <person name="Donnadieu C."/>
            <person name="Du K."/>
            <person name="Schartl M."/>
            <person name="Guiguen Y."/>
        </authorList>
    </citation>
    <scope>NUCLEOTIDE SEQUENCE [LARGE SCALE GENOMIC DNA]</scope>
    <source>
        <strain evidence="8">Hh-F2</strain>
        <tissue evidence="8">Blood</tissue>
    </source>
</reference>
<accession>A0ABR1A6N4</accession>
<dbReference type="PANTHER" id="PTHR23325:SF1">
    <property type="entry name" value="SERUM RESPONSE FACTOR-BINDING PROTEIN 1"/>
    <property type="match status" value="1"/>
</dbReference>
<feature type="compositionally biased region" description="Basic and acidic residues" evidence="6">
    <location>
        <begin position="305"/>
        <end position="331"/>
    </location>
</feature>
<evidence type="ECO:0000256" key="3">
    <source>
        <dbReference type="ARBA" id="ARBA00025646"/>
    </source>
</evidence>
<feature type="compositionally biased region" description="Polar residues" evidence="6">
    <location>
        <begin position="332"/>
        <end position="350"/>
    </location>
</feature>
<gene>
    <name evidence="8" type="ORF">HHUSO_G2147</name>
</gene>
<keyword evidence="9" id="KW-1185">Reference proteome</keyword>
<evidence type="ECO:0000313" key="9">
    <source>
        <dbReference type="Proteomes" id="UP001369086"/>
    </source>
</evidence>
<comment type="caution">
    <text evidence="8">The sequence shown here is derived from an EMBL/GenBank/DDBJ whole genome shotgun (WGS) entry which is preliminary data.</text>
</comment>
<dbReference type="Proteomes" id="UP001369086">
    <property type="component" value="Unassembled WGS sequence"/>
</dbReference>
<feature type="domain" description="Bud22" evidence="7">
    <location>
        <begin position="369"/>
        <end position="431"/>
    </location>
</feature>
<feature type="compositionally biased region" description="Acidic residues" evidence="6">
    <location>
        <begin position="251"/>
        <end position="271"/>
    </location>
</feature>
<evidence type="ECO:0000256" key="4">
    <source>
        <dbReference type="ARBA" id="ARBA00033254"/>
    </source>
</evidence>
<proteinExistence type="predicted"/>
<feature type="compositionally biased region" description="Polar residues" evidence="6">
    <location>
        <begin position="231"/>
        <end position="242"/>
    </location>
</feature>
<feature type="compositionally biased region" description="Polar residues" evidence="6">
    <location>
        <begin position="202"/>
        <end position="221"/>
    </location>
</feature>
<evidence type="ECO:0000256" key="2">
    <source>
        <dbReference type="ARBA" id="ARBA00023054"/>
    </source>
</evidence>
<keyword evidence="2 5" id="KW-0175">Coiled coil</keyword>
<evidence type="ECO:0000313" key="8">
    <source>
        <dbReference type="EMBL" id="KAK6492754.1"/>
    </source>
</evidence>
<feature type="compositionally biased region" description="Basic and acidic residues" evidence="6">
    <location>
        <begin position="126"/>
        <end position="142"/>
    </location>
</feature>
<evidence type="ECO:0000256" key="6">
    <source>
        <dbReference type="SAM" id="MobiDB-lite"/>
    </source>
</evidence>
<feature type="coiled-coil region" evidence="5">
    <location>
        <begin position="4"/>
        <end position="46"/>
    </location>
</feature>
<dbReference type="Pfam" id="PF09073">
    <property type="entry name" value="BUD22"/>
    <property type="match status" value="1"/>
</dbReference>
<dbReference type="InterPro" id="IPR037393">
    <property type="entry name" value="Bud22/SRFB1"/>
</dbReference>
<protein>
    <recommendedName>
        <fullName evidence="1">Serum response factor-binding protein 1</fullName>
    </recommendedName>
    <alternativeName>
        <fullName evidence="4">SRF-dependent transcription regulation-associated protein</fullName>
    </alternativeName>
</protein>
<name>A0ABR1A6N4_HUSHU</name>
<comment type="function">
    <text evidence="3">May be involved in regulating transcriptional activation of cardiac genes during the aging process. May play a role in biosynthesis and/or processing of SLC2A4 in adipose cells.</text>
</comment>
<feature type="region of interest" description="Disordered" evidence="6">
    <location>
        <begin position="126"/>
        <end position="166"/>
    </location>
</feature>
<dbReference type="PANTHER" id="PTHR23325">
    <property type="entry name" value="SERUM RESPONSE FACTOR-BINDING"/>
    <property type="match status" value="1"/>
</dbReference>
<feature type="region of interest" description="Disordered" evidence="6">
    <location>
        <begin position="202"/>
        <end position="435"/>
    </location>
</feature>